<feature type="region of interest" description="Disordered" evidence="1">
    <location>
        <begin position="1"/>
        <end position="30"/>
    </location>
</feature>
<feature type="compositionally biased region" description="Polar residues" evidence="1">
    <location>
        <begin position="13"/>
        <end position="22"/>
    </location>
</feature>
<reference evidence="3" key="1">
    <citation type="submission" date="2013-03" db="EMBL/GenBank/DDBJ databases">
        <title>The Genome Sequence of Anopheles dirus WRAIR2.</title>
        <authorList>
            <consortium name="The Broad Institute Genomics Platform"/>
            <person name="Neafsey D.E."/>
            <person name="Walton C."/>
            <person name="Walker B."/>
            <person name="Young S.K."/>
            <person name="Zeng Q."/>
            <person name="Gargeya S."/>
            <person name="Fitzgerald M."/>
            <person name="Haas B."/>
            <person name="Abouelleil A."/>
            <person name="Allen A.W."/>
            <person name="Alvarado L."/>
            <person name="Arachchi H.M."/>
            <person name="Berlin A.M."/>
            <person name="Chapman S.B."/>
            <person name="Gainer-Dewar J."/>
            <person name="Goldberg J."/>
            <person name="Griggs A."/>
            <person name="Gujja S."/>
            <person name="Hansen M."/>
            <person name="Howarth C."/>
            <person name="Imamovic A."/>
            <person name="Ireland A."/>
            <person name="Larimer J."/>
            <person name="McCowan C."/>
            <person name="Murphy C."/>
            <person name="Pearson M."/>
            <person name="Poon T.W."/>
            <person name="Priest M."/>
            <person name="Roberts A."/>
            <person name="Saif S."/>
            <person name="Shea T."/>
            <person name="Sisk P."/>
            <person name="Sykes S."/>
            <person name="Wortman J."/>
            <person name="Nusbaum C."/>
            <person name="Birren B."/>
        </authorList>
    </citation>
    <scope>NUCLEOTIDE SEQUENCE [LARGE SCALE GENOMIC DNA]</scope>
    <source>
        <strain evidence="3">WRAIR2</strain>
    </source>
</reference>
<protein>
    <submittedName>
        <fullName evidence="2">Uncharacterized protein</fullName>
    </submittedName>
</protein>
<dbReference type="VEuPathDB" id="VectorBase:ADIR014061"/>
<dbReference type="AlphaFoldDB" id="A0A182NVW9"/>
<dbReference type="Proteomes" id="UP000075884">
    <property type="component" value="Unassembled WGS sequence"/>
</dbReference>
<evidence type="ECO:0000313" key="3">
    <source>
        <dbReference type="Proteomes" id="UP000075884"/>
    </source>
</evidence>
<proteinExistence type="predicted"/>
<evidence type="ECO:0000256" key="1">
    <source>
        <dbReference type="SAM" id="MobiDB-lite"/>
    </source>
</evidence>
<dbReference type="EnsemblMetazoa" id="ADIR014061-RA">
    <property type="protein sequence ID" value="ADIR014061-PA"/>
    <property type="gene ID" value="ADIR014061"/>
</dbReference>
<keyword evidence="3" id="KW-1185">Reference proteome</keyword>
<accession>A0A182NVW9</accession>
<name>A0A182NVW9_9DIPT</name>
<reference evidence="2" key="2">
    <citation type="submission" date="2020-05" db="UniProtKB">
        <authorList>
            <consortium name="EnsemblMetazoa"/>
        </authorList>
    </citation>
    <scope>IDENTIFICATION</scope>
    <source>
        <strain evidence="2">WRAIR2</strain>
    </source>
</reference>
<sequence length="77" mass="8543">MHPGAAGNVPARQRQSVLSDTDQNLHHSQQHCEQVPLASVLSFPLFHSASVPFVSHRNGWLDAVVQACHRRFYLSAV</sequence>
<organism evidence="2 3">
    <name type="scientific">Anopheles dirus</name>
    <dbReference type="NCBI Taxonomy" id="7168"/>
    <lineage>
        <taxon>Eukaryota</taxon>
        <taxon>Metazoa</taxon>
        <taxon>Ecdysozoa</taxon>
        <taxon>Arthropoda</taxon>
        <taxon>Hexapoda</taxon>
        <taxon>Insecta</taxon>
        <taxon>Pterygota</taxon>
        <taxon>Neoptera</taxon>
        <taxon>Endopterygota</taxon>
        <taxon>Diptera</taxon>
        <taxon>Nematocera</taxon>
        <taxon>Culicoidea</taxon>
        <taxon>Culicidae</taxon>
        <taxon>Anophelinae</taxon>
        <taxon>Anopheles</taxon>
    </lineage>
</organism>
<evidence type="ECO:0000313" key="2">
    <source>
        <dbReference type="EnsemblMetazoa" id="ADIR014061-PA"/>
    </source>
</evidence>